<dbReference type="SUPFAM" id="SSF54001">
    <property type="entry name" value="Cysteine proteinases"/>
    <property type="match status" value="2"/>
</dbReference>
<dbReference type="GO" id="GO:0016579">
    <property type="term" value="P:protein deubiquitination"/>
    <property type="evidence" value="ECO:0007669"/>
    <property type="project" value="InterPro"/>
</dbReference>
<feature type="domain" description="Ubiquitin-like protease family profile" evidence="6">
    <location>
        <begin position="780"/>
        <end position="928"/>
    </location>
</feature>
<dbReference type="InterPro" id="IPR003653">
    <property type="entry name" value="Peptidase_C48_C"/>
</dbReference>
<dbReference type="Proteomes" id="UP001465755">
    <property type="component" value="Unassembled WGS sequence"/>
</dbReference>
<keyword evidence="4" id="KW-0788">Thiol protease</keyword>
<dbReference type="PANTHER" id="PTHR12606:SF1">
    <property type="entry name" value="UBIQUITIN-LIKE-SPECIFIC PROTEASE 1A"/>
    <property type="match status" value="1"/>
</dbReference>
<name>A0AAW1NT66_9CHLO</name>
<feature type="compositionally biased region" description="Low complexity" evidence="5">
    <location>
        <begin position="519"/>
        <end position="531"/>
    </location>
</feature>
<dbReference type="InterPro" id="IPR001394">
    <property type="entry name" value="Peptidase_C19_UCH"/>
</dbReference>
<feature type="region of interest" description="Disordered" evidence="5">
    <location>
        <begin position="517"/>
        <end position="548"/>
    </location>
</feature>
<dbReference type="GO" id="GO:0004843">
    <property type="term" value="F:cysteine-type deubiquitinase activity"/>
    <property type="evidence" value="ECO:0007669"/>
    <property type="project" value="InterPro"/>
</dbReference>
<dbReference type="GO" id="GO:0005634">
    <property type="term" value="C:nucleus"/>
    <property type="evidence" value="ECO:0007669"/>
    <property type="project" value="TreeGrafter"/>
</dbReference>
<protein>
    <recommendedName>
        <fullName evidence="6">Ubiquitin-like protease family profile domain-containing protein</fullName>
    </recommendedName>
</protein>
<evidence type="ECO:0000256" key="1">
    <source>
        <dbReference type="ARBA" id="ARBA00005234"/>
    </source>
</evidence>
<evidence type="ECO:0000259" key="6">
    <source>
        <dbReference type="PROSITE" id="PS50600"/>
    </source>
</evidence>
<keyword evidence="2" id="KW-0645">Protease</keyword>
<dbReference type="Pfam" id="PF00443">
    <property type="entry name" value="UCH"/>
    <property type="match status" value="1"/>
</dbReference>
<dbReference type="GO" id="GO:0016929">
    <property type="term" value="F:deSUMOylase activity"/>
    <property type="evidence" value="ECO:0007669"/>
    <property type="project" value="TreeGrafter"/>
</dbReference>
<dbReference type="InterPro" id="IPR038765">
    <property type="entry name" value="Papain-like_cys_pep_sf"/>
</dbReference>
<dbReference type="EMBL" id="JALJOQ010000150">
    <property type="protein sequence ID" value="KAK9793475.1"/>
    <property type="molecule type" value="Genomic_DNA"/>
</dbReference>
<dbReference type="Gene3D" id="3.90.70.10">
    <property type="entry name" value="Cysteine proteinases"/>
    <property type="match status" value="1"/>
</dbReference>
<gene>
    <name evidence="7" type="ORF">WJX73_005259</name>
</gene>
<evidence type="ECO:0000313" key="8">
    <source>
        <dbReference type="Proteomes" id="UP001465755"/>
    </source>
</evidence>
<dbReference type="Pfam" id="PF02902">
    <property type="entry name" value="Peptidase_C48"/>
    <property type="match status" value="1"/>
</dbReference>
<dbReference type="PANTHER" id="PTHR12606">
    <property type="entry name" value="SENTRIN/SUMO-SPECIFIC PROTEASE"/>
    <property type="match status" value="1"/>
</dbReference>
<comment type="caution">
    <text evidence="7">The sequence shown here is derived from an EMBL/GenBank/DDBJ whole genome shotgun (WGS) entry which is preliminary data.</text>
</comment>
<dbReference type="AlphaFoldDB" id="A0AAW1NT66"/>
<keyword evidence="8" id="KW-1185">Reference proteome</keyword>
<dbReference type="GO" id="GO:0006508">
    <property type="term" value="P:proteolysis"/>
    <property type="evidence" value="ECO:0007669"/>
    <property type="project" value="UniProtKB-KW"/>
</dbReference>
<reference evidence="7 8" key="1">
    <citation type="journal article" date="2024" name="Nat. Commun.">
        <title>Phylogenomics reveals the evolutionary origins of lichenization in chlorophyte algae.</title>
        <authorList>
            <person name="Puginier C."/>
            <person name="Libourel C."/>
            <person name="Otte J."/>
            <person name="Skaloud P."/>
            <person name="Haon M."/>
            <person name="Grisel S."/>
            <person name="Petersen M."/>
            <person name="Berrin J.G."/>
            <person name="Delaux P.M."/>
            <person name="Dal Grande F."/>
            <person name="Keller J."/>
        </authorList>
    </citation>
    <scope>NUCLEOTIDE SEQUENCE [LARGE SCALE GENOMIC DNA]</scope>
    <source>
        <strain evidence="7 8">SAG 2036</strain>
    </source>
</reference>
<organism evidence="7 8">
    <name type="scientific">Symbiochloris irregularis</name>
    <dbReference type="NCBI Taxonomy" id="706552"/>
    <lineage>
        <taxon>Eukaryota</taxon>
        <taxon>Viridiplantae</taxon>
        <taxon>Chlorophyta</taxon>
        <taxon>core chlorophytes</taxon>
        <taxon>Trebouxiophyceae</taxon>
        <taxon>Trebouxiales</taxon>
        <taxon>Trebouxiaceae</taxon>
        <taxon>Symbiochloris</taxon>
    </lineage>
</organism>
<evidence type="ECO:0000256" key="3">
    <source>
        <dbReference type="ARBA" id="ARBA00022801"/>
    </source>
</evidence>
<evidence type="ECO:0000313" key="7">
    <source>
        <dbReference type="EMBL" id="KAK9793475.1"/>
    </source>
</evidence>
<sequence>MPDLVAEWADPDIERVGTLELWRWAAAAQQAASLPIRRYVADPTVQRRRVQHGLSWAGHYDPWVHLPSLDVLPPSARLQPHDFVLSGRRAWFCPVSVRSLHHTGPSTTELDFLPACACGARIKRHNWEARMVIGVEDTFLIVGQKLGCTNASCKASNVNTLKSDDCANLAPGIPAEEWAANPVLDMSYDKLYSKELFDDLVNWAAAGLSIESFADFVNKRMELAGMKAANVYAATAETHLGTANPWPNLFQDLSDKKGWAMRTIKAAHARKIFTHSVAAKELQQQQKVQLSHITAHTSSFDWAQSVGSRITGVGSLCMALGHPVIVAVVDDAAKACRAVKTAMPSLGQGLVGSFFRGVKQDPVHLYWRIADHIPAGQLRAQARKELSEALWTVSREHWGRVANELQERVNDGTITPDEREAYLWADTEAAGSVPGSAPVQQPAIFAGFAPGSANPTPGTLGADAPAPAAVGTRVQQAAASLQPPQARTATGIKRSAPEVMLPEPSQRLNAKTHPWMHSAPQARQPAQGAPACSTSTAPQLSVRPPRLPNHGATVRAVFAAFRGDGDRSQTWDRLLSDDNLYACDKEGVPLQEDAHALQLRIHAQLREANDHTLDSCTRILSAERLKLQVEFEQQLDLTGIEASGPPGFALRYILTGVTVKSGGQASGHYETYSKEGDSWQRCSDASFEAVSWEHVKACTAIALYYQLEGWSALPNATPAAVLAEASQDALRNAQDSVAISRDSPAVVIDMESTQPPPSQTGASHASNADEVVVHHEGTNIEITRKNMACLKPGEELTDQIMNVYIGLLQDADSARRRHHISSSAGVKAQPLHCHFFSSFFVNVLYKDEHKYQYPLIDLQHKELLYYDSLGGKQPEIMAALRQWVQDEYEDKLQRAVDTSAWPIRCVKKPAQRDSSSCGVFVLTFAKHCAQNAPMKFKQDDMDSLRLSIASEITSLALS</sequence>
<comment type="similarity">
    <text evidence="1">Belongs to the peptidase C48 family.</text>
</comment>
<accession>A0AAW1NT66</accession>
<evidence type="ECO:0000256" key="5">
    <source>
        <dbReference type="SAM" id="MobiDB-lite"/>
    </source>
</evidence>
<dbReference type="GO" id="GO:0016926">
    <property type="term" value="P:protein desumoylation"/>
    <property type="evidence" value="ECO:0007669"/>
    <property type="project" value="TreeGrafter"/>
</dbReference>
<evidence type="ECO:0000256" key="2">
    <source>
        <dbReference type="ARBA" id="ARBA00022670"/>
    </source>
</evidence>
<keyword evidence="3" id="KW-0378">Hydrolase</keyword>
<dbReference type="Gene3D" id="3.40.395.10">
    <property type="entry name" value="Adenoviral Proteinase, Chain A"/>
    <property type="match status" value="2"/>
</dbReference>
<proteinExistence type="inferred from homology"/>
<evidence type="ECO:0000256" key="4">
    <source>
        <dbReference type="ARBA" id="ARBA00022807"/>
    </source>
</evidence>
<dbReference type="PROSITE" id="PS50600">
    <property type="entry name" value="ULP_PROTEASE"/>
    <property type="match status" value="1"/>
</dbReference>